<comment type="function">
    <text evidence="7">Essential cell division protein. May link together the upstream cell division proteins, which are predominantly cytoplasmic, with the downstream cell division proteins, which are predominantly periplasmic.</text>
</comment>
<dbReference type="PANTHER" id="PTHR37485">
    <property type="entry name" value="CELL DIVISION PROTEIN FTSB"/>
    <property type="match status" value="1"/>
</dbReference>
<reference evidence="8 9" key="1">
    <citation type="submission" date="2024-09" db="EMBL/GenBank/DDBJ databases">
        <authorList>
            <person name="Sun Q."/>
            <person name="Mori K."/>
        </authorList>
    </citation>
    <scope>NUCLEOTIDE SEQUENCE [LARGE SCALE GENOMIC DNA]</scope>
    <source>
        <strain evidence="8 9">NCAIM B.02336</strain>
    </source>
</reference>
<evidence type="ECO:0000256" key="4">
    <source>
        <dbReference type="ARBA" id="ARBA00022989"/>
    </source>
</evidence>
<comment type="similarity">
    <text evidence="7">Belongs to the FtsB family.</text>
</comment>
<evidence type="ECO:0000256" key="2">
    <source>
        <dbReference type="ARBA" id="ARBA00022618"/>
    </source>
</evidence>
<organism evidence="8 9">
    <name type="scientific">Ottowia pentelensis</name>
    <dbReference type="NCBI Taxonomy" id="511108"/>
    <lineage>
        <taxon>Bacteria</taxon>
        <taxon>Pseudomonadati</taxon>
        <taxon>Pseudomonadota</taxon>
        <taxon>Betaproteobacteria</taxon>
        <taxon>Burkholderiales</taxon>
        <taxon>Comamonadaceae</taxon>
        <taxon>Ottowia</taxon>
    </lineage>
</organism>
<dbReference type="RefSeq" id="WP_377479716.1">
    <property type="nucleotide sequence ID" value="NZ_JBHLTN010000007.1"/>
</dbReference>
<comment type="caution">
    <text evidence="8">The sequence shown here is derived from an EMBL/GenBank/DDBJ whole genome shotgun (WGS) entry which is preliminary data.</text>
</comment>
<keyword evidence="9" id="KW-1185">Reference proteome</keyword>
<keyword evidence="3 7" id="KW-0812">Transmembrane</keyword>
<proteinExistence type="inferred from homology"/>
<evidence type="ECO:0000256" key="5">
    <source>
        <dbReference type="ARBA" id="ARBA00023136"/>
    </source>
</evidence>
<dbReference type="EMBL" id="JBHLTN010000007">
    <property type="protein sequence ID" value="MFC0591544.1"/>
    <property type="molecule type" value="Genomic_DNA"/>
</dbReference>
<evidence type="ECO:0000256" key="6">
    <source>
        <dbReference type="ARBA" id="ARBA00023306"/>
    </source>
</evidence>
<comment type="subunit">
    <text evidence="7">Part of a complex composed of FtsB, FtsL and FtsQ.</text>
</comment>
<keyword evidence="1 7" id="KW-1003">Cell membrane</keyword>
<keyword evidence="2 7" id="KW-0132">Cell division</keyword>
<name>A0ABV6PNY4_9BURK</name>
<keyword evidence="5 7" id="KW-0472">Membrane</keyword>
<sequence>MAQRIVPVVLVALLGVVHGQLWFGRGSLPEVTGLQRTLAEQQAANAKAKVLNDQLASEVADLKEGLGTVEEKARTELGMVRPNEIFVQVNPAPSPKKPQ</sequence>
<accession>A0ABV6PNY4</accession>
<dbReference type="InterPro" id="IPR007060">
    <property type="entry name" value="FtsL/DivIC"/>
</dbReference>
<dbReference type="Proteomes" id="UP001589834">
    <property type="component" value="Unassembled WGS sequence"/>
</dbReference>
<keyword evidence="4 7" id="KW-1133">Transmembrane helix</keyword>
<evidence type="ECO:0000256" key="1">
    <source>
        <dbReference type="ARBA" id="ARBA00022475"/>
    </source>
</evidence>
<evidence type="ECO:0000256" key="3">
    <source>
        <dbReference type="ARBA" id="ARBA00022692"/>
    </source>
</evidence>
<comment type="subcellular location">
    <subcellularLocation>
        <location evidence="7">Cell inner membrane</location>
        <topology evidence="7">Single-pass type II membrane protein</topology>
    </subcellularLocation>
    <text evidence="7">Localizes to the division septum.</text>
</comment>
<dbReference type="Pfam" id="PF04977">
    <property type="entry name" value="DivIC"/>
    <property type="match status" value="1"/>
</dbReference>
<dbReference type="InterPro" id="IPR023081">
    <property type="entry name" value="Cell_div_FtsB"/>
</dbReference>
<feature type="topological domain" description="Cytoplasmic" evidence="7">
    <location>
        <begin position="1"/>
        <end position="5"/>
    </location>
</feature>
<dbReference type="HAMAP" id="MF_00599">
    <property type="entry name" value="FtsB"/>
    <property type="match status" value="1"/>
</dbReference>
<feature type="coiled-coil region" evidence="7">
    <location>
        <begin position="34"/>
        <end position="72"/>
    </location>
</feature>
<dbReference type="PANTHER" id="PTHR37485:SF1">
    <property type="entry name" value="CELL DIVISION PROTEIN FTSB"/>
    <property type="match status" value="1"/>
</dbReference>
<protein>
    <recommendedName>
        <fullName evidence="7">Cell division protein FtsB</fullName>
    </recommendedName>
</protein>
<feature type="topological domain" description="Periplasmic" evidence="7">
    <location>
        <begin position="24"/>
        <end position="99"/>
    </location>
</feature>
<evidence type="ECO:0000313" key="9">
    <source>
        <dbReference type="Proteomes" id="UP001589834"/>
    </source>
</evidence>
<keyword evidence="7" id="KW-0175">Coiled coil</keyword>
<keyword evidence="6 7" id="KW-0131">Cell cycle</keyword>
<gene>
    <name evidence="7" type="primary">ftsB</name>
    <name evidence="8" type="ORF">ACFFGG_03145</name>
</gene>
<evidence type="ECO:0000256" key="7">
    <source>
        <dbReference type="HAMAP-Rule" id="MF_00599"/>
    </source>
</evidence>
<evidence type="ECO:0000313" key="8">
    <source>
        <dbReference type="EMBL" id="MFC0591544.1"/>
    </source>
</evidence>
<keyword evidence="7" id="KW-0997">Cell inner membrane</keyword>